<organism evidence="2 3">
    <name type="scientific">Shimia abyssi</name>
    <dbReference type="NCBI Taxonomy" id="1662395"/>
    <lineage>
        <taxon>Bacteria</taxon>
        <taxon>Pseudomonadati</taxon>
        <taxon>Pseudomonadota</taxon>
        <taxon>Alphaproteobacteria</taxon>
        <taxon>Rhodobacterales</taxon>
        <taxon>Roseobacteraceae</taxon>
    </lineage>
</organism>
<accession>A0A2P8FIZ9</accession>
<proteinExistence type="predicted"/>
<keyword evidence="1" id="KW-0812">Transmembrane</keyword>
<name>A0A2P8FIZ9_9RHOB</name>
<keyword evidence="3" id="KW-1185">Reference proteome</keyword>
<evidence type="ECO:0000313" key="2">
    <source>
        <dbReference type="EMBL" id="PSL21686.1"/>
    </source>
</evidence>
<keyword evidence="1" id="KW-1133">Transmembrane helix</keyword>
<evidence type="ECO:0000256" key="1">
    <source>
        <dbReference type="SAM" id="Phobius"/>
    </source>
</evidence>
<dbReference type="Pfam" id="PF06961">
    <property type="entry name" value="DUF1294"/>
    <property type="match status" value="1"/>
</dbReference>
<dbReference type="Proteomes" id="UP000240418">
    <property type="component" value="Unassembled WGS sequence"/>
</dbReference>
<evidence type="ECO:0000313" key="3">
    <source>
        <dbReference type="Proteomes" id="UP000240418"/>
    </source>
</evidence>
<gene>
    <name evidence="2" type="ORF">CLV88_101110</name>
</gene>
<dbReference type="RefSeq" id="WP_106606419.1">
    <property type="nucleotide sequence ID" value="NZ_PYGJ01000001.1"/>
</dbReference>
<dbReference type="AlphaFoldDB" id="A0A2P8FIZ9"/>
<comment type="caution">
    <text evidence="2">The sequence shown here is derived from an EMBL/GenBank/DDBJ whole genome shotgun (WGS) entry which is preliminary data.</text>
</comment>
<sequence length="141" mass="15136">MADLLPRLFQDHGPLIVVGAVLIFFLLMNTLACILFAVDSHQADADKRRVSGGAFLGLALIGGSLGALWGRIRFGHASQSAGLTFALLFILTAQVGAVAVWQSPYAPQVQAYALDKFASLLPQEEEEEVVRTLPRRFGPGS</sequence>
<reference evidence="2 3" key="1">
    <citation type="submission" date="2018-03" db="EMBL/GenBank/DDBJ databases">
        <title>Genomic Encyclopedia of Archaeal and Bacterial Type Strains, Phase II (KMG-II): from individual species to whole genera.</title>
        <authorList>
            <person name="Goeker M."/>
        </authorList>
    </citation>
    <scope>NUCLEOTIDE SEQUENCE [LARGE SCALE GENOMIC DNA]</scope>
    <source>
        <strain evidence="2 3">DSM 100673</strain>
    </source>
</reference>
<dbReference type="InterPro" id="IPR010718">
    <property type="entry name" value="DUF1294"/>
</dbReference>
<feature type="transmembrane region" description="Helical" evidence="1">
    <location>
        <begin position="15"/>
        <end position="38"/>
    </location>
</feature>
<feature type="transmembrane region" description="Helical" evidence="1">
    <location>
        <begin position="81"/>
        <end position="101"/>
    </location>
</feature>
<dbReference type="EMBL" id="PYGJ01000001">
    <property type="protein sequence ID" value="PSL21686.1"/>
    <property type="molecule type" value="Genomic_DNA"/>
</dbReference>
<feature type="transmembrane region" description="Helical" evidence="1">
    <location>
        <begin position="50"/>
        <end position="69"/>
    </location>
</feature>
<keyword evidence="1" id="KW-0472">Membrane</keyword>
<protein>
    <submittedName>
        <fullName evidence="2">Uncharacterized membrane protein YsdA (DUF1294 family)</fullName>
    </submittedName>
</protein>